<dbReference type="InterPro" id="IPR001680">
    <property type="entry name" value="WD40_rpt"/>
</dbReference>
<dbReference type="FunFam" id="1.25.40.1030:FF:000001">
    <property type="entry name" value="protein transport protein Sec31A isoform X3"/>
    <property type="match status" value="1"/>
</dbReference>
<dbReference type="FunFam" id="1.20.940.10:FF:000001">
    <property type="entry name" value="Protein transport protein Sec31A isoform A"/>
    <property type="match status" value="1"/>
</dbReference>
<evidence type="ECO:0000313" key="22">
    <source>
        <dbReference type="RefSeq" id="XP_023559303.1"/>
    </source>
</evidence>
<proteinExistence type="inferred from homology"/>
<keyword evidence="12" id="KW-0968">Cytoplasmic vesicle</keyword>
<name>A0A6P6DI24_OCTDE</name>
<feature type="domain" description="Sec16 Sec23-binding" evidence="20">
    <location>
        <begin position="547"/>
        <end position="691"/>
    </location>
</feature>
<feature type="region of interest" description="Disordered" evidence="19">
    <location>
        <begin position="765"/>
        <end position="955"/>
    </location>
</feature>
<dbReference type="Gene3D" id="1.25.40.1030">
    <property type="match status" value="1"/>
</dbReference>
<evidence type="ECO:0000256" key="19">
    <source>
        <dbReference type="SAM" id="MobiDB-lite"/>
    </source>
</evidence>
<evidence type="ECO:0000256" key="2">
    <source>
        <dbReference type="ARBA" id="ARBA00004406"/>
    </source>
</evidence>
<evidence type="ECO:0000256" key="8">
    <source>
        <dbReference type="ARBA" id="ARBA00022824"/>
    </source>
</evidence>
<comment type="similarity">
    <text evidence="3">Belongs to the WD repeat SEC31 family.</text>
</comment>
<evidence type="ECO:0000256" key="5">
    <source>
        <dbReference type="ARBA" id="ARBA00022490"/>
    </source>
</evidence>
<accession>A0A6P6DI24</accession>
<dbReference type="InterPro" id="IPR036322">
    <property type="entry name" value="WD40_repeat_dom_sf"/>
</dbReference>
<evidence type="ECO:0000256" key="18">
    <source>
        <dbReference type="PROSITE-ProRule" id="PRU00221"/>
    </source>
</evidence>
<keyword evidence="7" id="KW-0677">Repeat</keyword>
<dbReference type="GO" id="GO:0090110">
    <property type="term" value="P:COPII-coated vesicle cargo loading"/>
    <property type="evidence" value="ECO:0007669"/>
    <property type="project" value="TreeGrafter"/>
</dbReference>
<dbReference type="Gene3D" id="2.130.10.10">
    <property type="entry name" value="YVTN repeat-like/Quinoprotein amine dehydrogenase"/>
    <property type="match status" value="1"/>
</dbReference>
<keyword evidence="11" id="KW-0472">Membrane</keyword>
<evidence type="ECO:0000256" key="4">
    <source>
        <dbReference type="ARBA" id="ARBA00022448"/>
    </source>
</evidence>
<evidence type="ECO:0000256" key="9">
    <source>
        <dbReference type="ARBA" id="ARBA00022892"/>
    </source>
</evidence>
<keyword evidence="4" id="KW-0813">Transport</keyword>
<evidence type="ECO:0000256" key="16">
    <source>
        <dbReference type="ARBA" id="ARBA00043112"/>
    </source>
</evidence>
<keyword evidence="6 18" id="KW-0853">WD repeat</keyword>
<evidence type="ECO:0000256" key="3">
    <source>
        <dbReference type="ARBA" id="ARBA00009358"/>
    </source>
</evidence>
<dbReference type="SMART" id="SM00320">
    <property type="entry name" value="WD40"/>
    <property type="match status" value="6"/>
</dbReference>
<comment type="subcellular location">
    <subcellularLocation>
        <location evidence="1">Cytoplasmic vesicle</location>
        <location evidence="1">COPII-coated vesicle membrane</location>
        <topology evidence="1">Peripheral membrane protein</topology>
        <orientation evidence="1">Cytoplasmic side</orientation>
    </subcellularLocation>
    <subcellularLocation>
        <location evidence="2">Endoplasmic reticulum membrane</location>
        <topology evidence="2">Peripheral membrane protein</topology>
    </subcellularLocation>
</comment>
<keyword evidence="8" id="KW-0256">Endoplasmic reticulum</keyword>
<dbReference type="RefSeq" id="XP_023559303.1">
    <property type="nucleotide sequence ID" value="XM_023703535.1"/>
</dbReference>
<evidence type="ECO:0000256" key="6">
    <source>
        <dbReference type="ARBA" id="ARBA00022574"/>
    </source>
</evidence>
<dbReference type="PANTHER" id="PTHR13923:SF23">
    <property type="entry name" value="PROTEIN TRANSPORT PROTEIN SEC31A"/>
    <property type="match status" value="1"/>
</dbReference>
<dbReference type="GO" id="GO:0007029">
    <property type="term" value="P:endoplasmic reticulum organization"/>
    <property type="evidence" value="ECO:0007669"/>
    <property type="project" value="TreeGrafter"/>
</dbReference>
<evidence type="ECO:0000256" key="13">
    <source>
        <dbReference type="ARBA" id="ARBA00025471"/>
    </source>
</evidence>
<evidence type="ECO:0000256" key="14">
    <source>
        <dbReference type="ARBA" id="ARBA00039468"/>
    </source>
</evidence>
<dbReference type="GO" id="GO:0005198">
    <property type="term" value="F:structural molecule activity"/>
    <property type="evidence" value="ECO:0007669"/>
    <property type="project" value="TreeGrafter"/>
</dbReference>
<evidence type="ECO:0000256" key="12">
    <source>
        <dbReference type="ARBA" id="ARBA00023329"/>
    </source>
</evidence>
<dbReference type="SUPFAM" id="SSF50978">
    <property type="entry name" value="WD40 repeat-like"/>
    <property type="match status" value="1"/>
</dbReference>
<dbReference type="InterPro" id="IPR040251">
    <property type="entry name" value="SEC31-like"/>
</dbReference>
<dbReference type="GO" id="GO:0030127">
    <property type="term" value="C:COPII vesicle coat"/>
    <property type="evidence" value="ECO:0007669"/>
    <property type="project" value="TreeGrafter"/>
</dbReference>
<feature type="compositionally biased region" description="Polar residues" evidence="19">
    <location>
        <begin position="892"/>
        <end position="913"/>
    </location>
</feature>
<dbReference type="GO" id="GO:0005789">
    <property type="term" value="C:endoplasmic reticulum membrane"/>
    <property type="evidence" value="ECO:0007669"/>
    <property type="project" value="UniProtKB-SubCell"/>
</dbReference>
<dbReference type="Proteomes" id="UP000515203">
    <property type="component" value="Unplaced"/>
</dbReference>
<comment type="function">
    <text evidence="13">Component of the coat protein complex II (COPII) which promotes the formation of transport vesicles from the endoplasmic reticulum (ER). The coat has two main functions, the physical deformation of the endoplasmic reticulum membrane into vesicles and the selection of cargo molecules.</text>
</comment>
<keyword evidence="21" id="KW-1185">Reference proteome</keyword>
<dbReference type="CTD" id="22872"/>
<keyword evidence="5" id="KW-0963">Cytoplasm</keyword>
<dbReference type="PROSITE" id="PS50082">
    <property type="entry name" value="WD_REPEATS_2"/>
    <property type="match status" value="1"/>
</dbReference>
<dbReference type="GO" id="GO:0015031">
    <property type="term" value="P:protein transport"/>
    <property type="evidence" value="ECO:0007669"/>
    <property type="project" value="UniProtKB-KW"/>
</dbReference>
<dbReference type="Gene3D" id="1.20.940.10">
    <property type="entry name" value="Functional domain of the splicing factor Prp18"/>
    <property type="match status" value="1"/>
</dbReference>
<organism evidence="21 22">
    <name type="scientific">Octodon degus</name>
    <name type="common">Degu</name>
    <name type="synonym">Sciurus degus</name>
    <dbReference type="NCBI Taxonomy" id="10160"/>
    <lineage>
        <taxon>Eukaryota</taxon>
        <taxon>Metazoa</taxon>
        <taxon>Chordata</taxon>
        <taxon>Craniata</taxon>
        <taxon>Vertebrata</taxon>
        <taxon>Euteleostomi</taxon>
        <taxon>Mammalia</taxon>
        <taxon>Eutheria</taxon>
        <taxon>Euarchontoglires</taxon>
        <taxon>Glires</taxon>
        <taxon>Rodentia</taxon>
        <taxon>Hystricomorpha</taxon>
        <taxon>Octodontidae</taxon>
        <taxon>Octodon</taxon>
    </lineage>
</organism>
<gene>
    <name evidence="22" type="primary">Sec31a</name>
</gene>
<evidence type="ECO:0000256" key="11">
    <source>
        <dbReference type="ARBA" id="ARBA00023136"/>
    </source>
</evidence>
<evidence type="ECO:0000256" key="1">
    <source>
        <dbReference type="ARBA" id="ARBA00004299"/>
    </source>
</evidence>
<dbReference type="PANTHER" id="PTHR13923">
    <property type="entry name" value="SEC31-RELATED PROTEIN"/>
    <property type="match status" value="1"/>
</dbReference>
<dbReference type="GO" id="GO:0070971">
    <property type="term" value="C:endoplasmic reticulum exit site"/>
    <property type="evidence" value="ECO:0007669"/>
    <property type="project" value="TreeGrafter"/>
</dbReference>
<feature type="repeat" description="WD" evidence="18">
    <location>
        <begin position="118"/>
        <end position="160"/>
    </location>
</feature>
<evidence type="ECO:0000256" key="17">
    <source>
        <dbReference type="ARBA" id="ARBA00062896"/>
    </source>
</evidence>
<reference evidence="22" key="1">
    <citation type="submission" date="2025-08" db="UniProtKB">
        <authorList>
            <consortium name="RefSeq"/>
        </authorList>
    </citation>
    <scope>IDENTIFICATION</scope>
</reference>
<evidence type="ECO:0000313" key="21">
    <source>
        <dbReference type="Proteomes" id="UP000515203"/>
    </source>
</evidence>
<dbReference type="FunFam" id="2.130.10.10:FF:000009">
    <property type="entry name" value="Protein transport protein Sec31A isoform A"/>
    <property type="match status" value="1"/>
</dbReference>
<keyword evidence="10" id="KW-0653">Protein transport</keyword>
<dbReference type="InterPro" id="IPR015943">
    <property type="entry name" value="WD40/YVTN_repeat-like_dom_sf"/>
</dbReference>
<evidence type="ECO:0000256" key="15">
    <source>
        <dbReference type="ARBA" id="ARBA00041470"/>
    </source>
</evidence>
<evidence type="ECO:0000256" key="7">
    <source>
        <dbReference type="ARBA" id="ARBA00022737"/>
    </source>
</evidence>
<dbReference type="AlphaFoldDB" id="A0A6P6DI24"/>
<evidence type="ECO:0000259" key="20">
    <source>
        <dbReference type="Pfam" id="PF12931"/>
    </source>
</evidence>
<dbReference type="InterPro" id="IPR024298">
    <property type="entry name" value="Sec16_Sec23-bd"/>
</dbReference>
<evidence type="ECO:0000256" key="10">
    <source>
        <dbReference type="ARBA" id="ARBA00022927"/>
    </source>
</evidence>
<comment type="subunit">
    <text evidence="17">COPII is composed of at least 5 proteins: the SEC23/24 complex, the SEC13/31 complex and SAR1. SEC13 and SEC31 make a 2:2 tetramer that forms the edge element of the COPII outer coat. The tetramer self-assembles in multiple copies to form the complete polyhedral cage. Interacts (via WD 8) with SEC13. Interacts with PDCD6; interaction takes place in response to cytosolic calcium increase and leads to bridge together the BCR(KLHL12) complex and SEC31A, leading to monoubiquitination. Interacts with KLHL12.</text>
</comment>
<protein>
    <recommendedName>
        <fullName evidence="14">Protein transport protein Sec31A</fullName>
    </recommendedName>
    <alternativeName>
        <fullName evidence="16">SEC31-like protein 1</fullName>
    </alternativeName>
    <alternativeName>
        <fullName evidence="15">SEC31-related protein A</fullName>
    </alternativeName>
</protein>
<sequence length="1080" mass="118882">MKLKEVDRTAMQAWSPAQNHPIYLATGTSAQQLDATFSTSASLEVFELDLSDPSLDMKSCATFSSSQRYHKLIWGPHKVDSKGDVSGVLIAGGENGNIILYDPSKIIAGDKEVVIAQNDKHTGPVRALDVNIFQTNLVASGANESEIYIWDLNNFATPMTPGAKTQPPEDISCIAWNRQVQHILASASPSGRATVWDLRKNEPIIKVSDHSNRMHCSGLAWHPDVATQMVLASEDDRLPVIQMWDLRFATSPLRVLENHARGILAIAWSMADPELLLSCGKDAKILCSNPNTGEVLYELPTNTQWCFDIQWCPRNPAVLSAASFDGRISVYSVMGGSMDGLRQKQVDKLSSSFGNLDPFGTGQPLPPLQIPQQTGQHAIVLPLKKPPKWIRRPVGASFSFGGKLVTFEGVKLQSPQGAEQQQHHHHVFISQVVTEKEFLSRSDQLQQVVQSQGFVSYCQKKIDASQTEFEKNVWSFLKVNFAEDSRGKYLELLGYRKEDLGKKIALALNRVDGSNVHIKEEKQESEFLPSARGTFNISVSGDIDGLITQALLTGDFESAVDLCLHDNRMADAIILAIAGGQELLARTQRKYFAKSQSKITRLITAVVMKNWKEIVESCDLKNWREALAAVLTYAKPDEFPSLCDLLGTRLESEGDSVLQTQACLCYICAGNVEKLVACWTKAQDGSSPLSLQDLIEKVVILRKAVQLTQTMDTSTVGILLAEKMSQYANLLAAQGSIAAALAFLPNNTNQPNIVQLRDRLCRAQGEPIPGQQSPKIPYERQQLSKSRPGPTAGHPQMQRAPTQQYYAHVENPPPPGFIMHGNVNPNAATQLPPPSPGHMHSQVPPYPQPQRSQNGWNDPPALNRVPKKKKMPENFMPPVPITSPIMNPLGDPQSQILQQQPPASGPLSSQASYPQPHLGSQPFHGLQQPLSQAGMPTSFPKPNIEGAPGAPIGNTIQHVQSLPTEKITKKPIPDEHLILKTTFEDLIQRCLSSATDPQTKRKLDDASKRLEFLYDKLREQTLSPTIINGLHNIARSIETRNYSEGLTIHTHIVSTSNFSETSAFMPVLKVVLTQANKLGV</sequence>
<dbReference type="Pfam" id="PF12931">
    <property type="entry name" value="TPR_Sec16"/>
    <property type="match status" value="1"/>
</dbReference>
<dbReference type="GeneID" id="101572753"/>
<keyword evidence="9" id="KW-0931">ER-Golgi transport</keyword>